<feature type="binding site" evidence="7">
    <location>
        <position position="39"/>
    </location>
    <ligand>
        <name>S-adenosyl-L-methionine</name>
        <dbReference type="ChEBI" id="CHEBI:59789"/>
    </ligand>
</feature>
<evidence type="ECO:0000256" key="1">
    <source>
        <dbReference type="ARBA" id="ARBA00022490"/>
    </source>
</evidence>
<gene>
    <name evidence="9" type="ORF">SCAL_001730</name>
</gene>
<comment type="caution">
    <text evidence="9">The sequence shown here is derived from an EMBL/GenBank/DDBJ whole genome shotgun (WGS) entry which is preliminary data.</text>
</comment>
<keyword evidence="10" id="KW-1185">Reference proteome</keyword>
<evidence type="ECO:0000313" key="10">
    <source>
        <dbReference type="Proteomes" id="UP000186940"/>
    </source>
</evidence>
<dbReference type="AlphaFoldDB" id="A0A1F2P7M0"/>
<keyword evidence="5 7" id="KW-0949">S-adenosyl-L-methionine</keyword>
<evidence type="ECO:0000256" key="7">
    <source>
        <dbReference type="PROSITE-ProRule" id="PRU01026"/>
    </source>
</evidence>
<dbReference type="Pfam" id="PF00398">
    <property type="entry name" value="RrnaAD"/>
    <property type="match status" value="1"/>
</dbReference>
<dbReference type="PROSITE" id="PS51689">
    <property type="entry name" value="SAM_RNA_A_N6_MT"/>
    <property type="match status" value="1"/>
</dbReference>
<sequence length="256" mass="29285">MSRTRRSKLGQHTLLDDAILDRIVEYGEVARKDRVLEIGAGTGNLTARLIERSDTVYAIEIDPELSRMIKARCPGAFIINANALKIELPEFDKVISNLPYSISSNITLKLLRSEFKLGILIYQSEFIQRMRAKPGEKRYGRIAVSVQAFSDIDVLEKVPKSAFYPVPAVHSAIIRLTPHNKYNIKDKALFLDFVRWLFSNRRKHVKKTLRMAGIDPVGTGLEKLLDMRPDELEVPQILEIYEKVIYGADCKFIRIR</sequence>
<dbReference type="InterPro" id="IPR011530">
    <property type="entry name" value="rRNA_adenine_dimethylase"/>
</dbReference>
<accession>A0A1F2P7M0</accession>
<evidence type="ECO:0000256" key="4">
    <source>
        <dbReference type="ARBA" id="ARBA00022679"/>
    </source>
</evidence>
<dbReference type="InterPro" id="IPR020596">
    <property type="entry name" value="rRNA_Ade_Mease_Trfase_CS"/>
</dbReference>
<organism evidence="9 10">
    <name type="scientific">Candidatus Syntropharchaeum caldarium</name>
    <dbReference type="NCBI Taxonomy" id="1838285"/>
    <lineage>
        <taxon>Archaea</taxon>
        <taxon>Methanobacteriati</taxon>
        <taxon>Methanobacteriota</taxon>
        <taxon>Stenosarchaea group</taxon>
        <taxon>Methanomicrobia</taxon>
        <taxon>Methanosarcinales</taxon>
        <taxon>ANME-2 cluster</taxon>
        <taxon>Candidatus Syntropharchaeum</taxon>
    </lineage>
</organism>
<dbReference type="InterPro" id="IPR023165">
    <property type="entry name" value="rRNA_Ade_diMease-like_C"/>
</dbReference>
<dbReference type="GO" id="GO:0000179">
    <property type="term" value="F:rRNA (adenine-N6,N6-)-dimethyltransferase activity"/>
    <property type="evidence" value="ECO:0007669"/>
    <property type="project" value="UniProtKB-UniRule"/>
</dbReference>
<evidence type="ECO:0000256" key="3">
    <source>
        <dbReference type="ARBA" id="ARBA00022603"/>
    </source>
</evidence>
<dbReference type="Gene3D" id="1.10.8.100">
    <property type="entry name" value="Ribosomal RNA adenine dimethylase-like, domain 2"/>
    <property type="match status" value="1"/>
</dbReference>
<evidence type="ECO:0000256" key="5">
    <source>
        <dbReference type="ARBA" id="ARBA00022691"/>
    </source>
</evidence>
<evidence type="ECO:0000256" key="2">
    <source>
        <dbReference type="ARBA" id="ARBA00022552"/>
    </source>
</evidence>
<dbReference type="InterPro" id="IPR029063">
    <property type="entry name" value="SAM-dependent_MTases_sf"/>
</dbReference>
<dbReference type="STRING" id="1838285.SCAL_001730"/>
<reference evidence="9" key="1">
    <citation type="submission" date="2016-05" db="EMBL/GenBank/DDBJ databases">
        <title>Microbial consortia oxidize butane by reversing methanogenesis.</title>
        <authorList>
            <person name="Laso-Perez R."/>
            <person name="Richter M."/>
            <person name="Wegener G."/>
            <person name="Musat F."/>
        </authorList>
    </citation>
    <scope>NUCLEOTIDE SEQUENCE [LARGE SCALE GENOMIC DNA]</scope>
    <source>
        <strain evidence="9">BOX2</strain>
    </source>
</reference>
<dbReference type="EC" id="2.1.1.-" evidence="9"/>
<dbReference type="PATRIC" id="fig|1838285.3.peg.1760"/>
<keyword evidence="3 7" id="KW-0489">Methyltransferase</keyword>
<dbReference type="PANTHER" id="PTHR11727:SF7">
    <property type="entry name" value="DIMETHYLADENOSINE TRANSFERASE-RELATED"/>
    <property type="match status" value="1"/>
</dbReference>
<feature type="binding site" evidence="7">
    <location>
        <position position="97"/>
    </location>
    <ligand>
        <name>S-adenosyl-L-methionine</name>
        <dbReference type="ChEBI" id="CHEBI:59789"/>
    </ligand>
</feature>
<dbReference type="NCBIfam" id="TIGR00755">
    <property type="entry name" value="ksgA"/>
    <property type="match status" value="1"/>
</dbReference>
<dbReference type="Proteomes" id="UP000186940">
    <property type="component" value="Unassembled WGS sequence"/>
</dbReference>
<feature type="domain" description="Ribosomal RNA adenine methylase transferase N-terminal" evidence="8">
    <location>
        <begin position="19"/>
        <end position="180"/>
    </location>
</feature>
<feature type="binding site" evidence="7">
    <location>
        <position position="12"/>
    </location>
    <ligand>
        <name>S-adenosyl-L-methionine</name>
        <dbReference type="ChEBI" id="CHEBI:59789"/>
    </ligand>
</feature>
<feature type="binding site" evidence="7">
    <location>
        <position position="60"/>
    </location>
    <ligand>
        <name>S-adenosyl-L-methionine</name>
        <dbReference type="ChEBI" id="CHEBI:59789"/>
    </ligand>
</feature>
<dbReference type="SUPFAM" id="SSF53335">
    <property type="entry name" value="S-adenosyl-L-methionine-dependent methyltransferases"/>
    <property type="match status" value="1"/>
</dbReference>
<protein>
    <submittedName>
        <fullName evidence="9">rRNA adenine dimethylase</fullName>
        <ecNumber evidence="9">2.1.1.-</ecNumber>
    </submittedName>
</protein>
<dbReference type="InterPro" id="IPR001737">
    <property type="entry name" value="KsgA/Erm"/>
</dbReference>
<dbReference type="Gene3D" id="3.40.50.150">
    <property type="entry name" value="Vaccinia Virus protein VP39"/>
    <property type="match status" value="1"/>
</dbReference>
<name>A0A1F2P7M0_9EURY</name>
<dbReference type="PROSITE" id="PS01131">
    <property type="entry name" value="RRNA_A_DIMETH"/>
    <property type="match status" value="1"/>
</dbReference>
<keyword evidence="6 7" id="KW-0694">RNA-binding</keyword>
<comment type="caution">
    <text evidence="7">Lacks conserved residue(s) required for the propagation of feature annotation.</text>
</comment>
<keyword evidence="4 7" id="KW-0808">Transferase</keyword>
<proteinExistence type="inferred from homology"/>
<dbReference type="PANTHER" id="PTHR11727">
    <property type="entry name" value="DIMETHYLADENOSINE TRANSFERASE"/>
    <property type="match status" value="1"/>
</dbReference>
<dbReference type="GO" id="GO:0003723">
    <property type="term" value="F:RNA binding"/>
    <property type="evidence" value="ECO:0007669"/>
    <property type="project" value="UniProtKB-UniRule"/>
</dbReference>
<evidence type="ECO:0000313" key="9">
    <source>
        <dbReference type="EMBL" id="OFV67105.1"/>
    </source>
</evidence>
<feature type="binding site" evidence="7">
    <location>
        <position position="14"/>
    </location>
    <ligand>
        <name>S-adenosyl-L-methionine</name>
        <dbReference type="ChEBI" id="CHEBI:59789"/>
    </ligand>
</feature>
<keyword evidence="1" id="KW-0963">Cytoplasm</keyword>
<comment type="similarity">
    <text evidence="7">Belongs to the class I-like SAM-binding methyltransferase superfamily. rRNA adenine N(6)-methyltransferase family.</text>
</comment>
<dbReference type="InterPro" id="IPR020598">
    <property type="entry name" value="rRNA_Ade_methylase_Trfase_N"/>
</dbReference>
<dbReference type="CDD" id="cd02440">
    <property type="entry name" value="AdoMet_MTases"/>
    <property type="match status" value="1"/>
</dbReference>
<keyword evidence="2" id="KW-0698">rRNA processing</keyword>
<dbReference type="SMART" id="SM00650">
    <property type="entry name" value="rADc"/>
    <property type="match status" value="1"/>
</dbReference>
<evidence type="ECO:0000256" key="6">
    <source>
        <dbReference type="ARBA" id="ARBA00022884"/>
    </source>
</evidence>
<evidence type="ECO:0000259" key="8">
    <source>
        <dbReference type="SMART" id="SM00650"/>
    </source>
</evidence>
<dbReference type="EMBL" id="LYOS01000008">
    <property type="protein sequence ID" value="OFV67105.1"/>
    <property type="molecule type" value="Genomic_DNA"/>
</dbReference>